<gene>
    <name evidence="2" type="ORF">Aple_009330</name>
</gene>
<evidence type="ECO:0008006" key="4">
    <source>
        <dbReference type="Google" id="ProtNLM"/>
    </source>
</evidence>
<dbReference type="OrthoDB" id="7067242at2"/>
<feature type="region of interest" description="Disordered" evidence="1">
    <location>
        <begin position="329"/>
        <end position="349"/>
    </location>
</feature>
<evidence type="ECO:0000313" key="3">
    <source>
        <dbReference type="Proteomes" id="UP000377595"/>
    </source>
</evidence>
<dbReference type="Proteomes" id="UP000377595">
    <property type="component" value="Unassembled WGS sequence"/>
</dbReference>
<sequence>MQVALLTSGLIDFNVLHVRAGSKDGGRATFEKLVQDVVGIKYPDVSTIEANPGDWGIDAYVGSLVEGAVSVWQSKFFIDGFDKSQQSQVREAFESACKAAKDEGYELLTWALCMPCNFDGPNEKWWQGWKKRKEKETGVAIDLWNEIRLRQMLLTDEGAVIREYYFNPTAAIADSVNRPTVRLEDLDQYEGALFVKQMHEAGLIACDEAKEEFFNAEIFTHEVNDKAIPDEVAALNDSRAVLASLWAQRFNTAVQSNSGRLLPGLYERVMDAVRDYHPSMPSFLKCGLIHAYGVVHQRVNDGRAGWVRNYKEIANLHFSGPALDASEAISDGGLDEDKDGSALSAEEAI</sequence>
<evidence type="ECO:0000313" key="2">
    <source>
        <dbReference type="EMBL" id="GES18038.1"/>
    </source>
</evidence>
<dbReference type="EMBL" id="BLAF01000006">
    <property type="protein sequence ID" value="GES18038.1"/>
    <property type="molecule type" value="Genomic_DNA"/>
</dbReference>
<protein>
    <recommendedName>
        <fullName evidence="4">Serine/threonine protein kinase</fullName>
    </recommendedName>
</protein>
<dbReference type="RefSeq" id="WP_155343192.1">
    <property type="nucleotide sequence ID" value="NZ_BAAAHM010000017.1"/>
</dbReference>
<reference evidence="2 3" key="1">
    <citation type="submission" date="2019-10" db="EMBL/GenBank/DDBJ databases">
        <title>Whole genome shotgun sequence of Acrocarpospora pleiomorpha NBRC 16267.</title>
        <authorList>
            <person name="Ichikawa N."/>
            <person name="Kimura A."/>
            <person name="Kitahashi Y."/>
            <person name="Komaki H."/>
            <person name="Oguchi A."/>
        </authorList>
    </citation>
    <scope>NUCLEOTIDE SEQUENCE [LARGE SCALE GENOMIC DNA]</scope>
    <source>
        <strain evidence="2 3">NBRC 16267</strain>
    </source>
</reference>
<organism evidence="2 3">
    <name type="scientific">Acrocarpospora pleiomorpha</name>
    <dbReference type="NCBI Taxonomy" id="90975"/>
    <lineage>
        <taxon>Bacteria</taxon>
        <taxon>Bacillati</taxon>
        <taxon>Actinomycetota</taxon>
        <taxon>Actinomycetes</taxon>
        <taxon>Streptosporangiales</taxon>
        <taxon>Streptosporangiaceae</taxon>
        <taxon>Acrocarpospora</taxon>
    </lineage>
</organism>
<dbReference type="AlphaFoldDB" id="A0A5M3XIZ9"/>
<evidence type="ECO:0000256" key="1">
    <source>
        <dbReference type="SAM" id="MobiDB-lite"/>
    </source>
</evidence>
<accession>A0A5M3XIZ9</accession>
<keyword evidence="3" id="KW-1185">Reference proteome</keyword>
<name>A0A5M3XIZ9_9ACTN</name>
<comment type="caution">
    <text evidence="2">The sequence shown here is derived from an EMBL/GenBank/DDBJ whole genome shotgun (WGS) entry which is preliminary data.</text>
</comment>
<proteinExistence type="predicted"/>